<evidence type="ECO:0000313" key="2">
    <source>
        <dbReference type="EMBL" id="RKP27759.1"/>
    </source>
</evidence>
<evidence type="ECO:0000313" key="3">
    <source>
        <dbReference type="Proteomes" id="UP000278143"/>
    </source>
</evidence>
<evidence type="ECO:0000256" key="1">
    <source>
        <dbReference type="SAM" id="SignalP"/>
    </source>
</evidence>
<feature type="chain" id="PRO_5020765700" evidence="1">
    <location>
        <begin position="29"/>
        <end position="237"/>
    </location>
</feature>
<reference evidence="3" key="1">
    <citation type="journal article" date="2018" name="Nat. Microbiol.">
        <title>Leveraging single-cell genomics to expand the fungal tree of life.</title>
        <authorList>
            <person name="Ahrendt S.R."/>
            <person name="Quandt C.A."/>
            <person name="Ciobanu D."/>
            <person name="Clum A."/>
            <person name="Salamov A."/>
            <person name="Andreopoulos B."/>
            <person name="Cheng J.F."/>
            <person name="Woyke T."/>
            <person name="Pelin A."/>
            <person name="Henrissat B."/>
            <person name="Reynolds N.K."/>
            <person name="Benny G.L."/>
            <person name="Smith M.E."/>
            <person name="James T.Y."/>
            <person name="Grigoriev I.V."/>
        </authorList>
    </citation>
    <scope>NUCLEOTIDE SEQUENCE [LARGE SCALE GENOMIC DNA]</scope>
    <source>
        <strain evidence="3">Benny S71-1</strain>
    </source>
</reference>
<name>A0A4V1J293_9FUNG</name>
<protein>
    <submittedName>
        <fullName evidence="2">Uncharacterized protein</fullName>
    </submittedName>
</protein>
<sequence length="237" mass="26101">MLAQSMYPLAAVASSLMVLAASAETASAYVPLPPPHFLRTYTPSPIGPVGHDRAAGTFYGQQLHADNAFGMQGLRITKARSDGYTNRAVGNYFSHRVKIKCGDVTNRPLGLQYLEKLGYYREWRDSEIQLAETRTGAGSSSYLVIFTHPSTFQPILDHSGSHQAAARQTLVDFYSQNRRYFSPPLTEEGVEQRVDHILVFSKPPMLGDTVQHSSLRTTKHGPSPLGKHAVIGAWTRA</sequence>
<dbReference type="AlphaFoldDB" id="A0A4V1J293"/>
<feature type="signal peptide" evidence="1">
    <location>
        <begin position="1"/>
        <end position="28"/>
    </location>
</feature>
<accession>A0A4V1J293</accession>
<gene>
    <name evidence="2" type="ORF">SYNPS1DRAFT_26604</name>
</gene>
<organism evidence="2 3">
    <name type="scientific">Syncephalis pseudoplumigaleata</name>
    <dbReference type="NCBI Taxonomy" id="1712513"/>
    <lineage>
        <taxon>Eukaryota</taxon>
        <taxon>Fungi</taxon>
        <taxon>Fungi incertae sedis</taxon>
        <taxon>Zoopagomycota</taxon>
        <taxon>Zoopagomycotina</taxon>
        <taxon>Zoopagomycetes</taxon>
        <taxon>Zoopagales</taxon>
        <taxon>Piptocephalidaceae</taxon>
        <taxon>Syncephalis</taxon>
    </lineage>
</organism>
<keyword evidence="1" id="KW-0732">Signal</keyword>
<dbReference type="EMBL" id="KZ989156">
    <property type="protein sequence ID" value="RKP27759.1"/>
    <property type="molecule type" value="Genomic_DNA"/>
</dbReference>
<dbReference type="Proteomes" id="UP000278143">
    <property type="component" value="Unassembled WGS sequence"/>
</dbReference>
<keyword evidence="3" id="KW-1185">Reference proteome</keyword>
<proteinExistence type="predicted"/>